<proteinExistence type="predicted"/>
<evidence type="ECO:0000313" key="6">
    <source>
        <dbReference type="Proteomes" id="UP000188318"/>
    </source>
</evidence>
<sequence>MINPLQHGVATGLLASLLVQQGFSLELAAFNPSTTSATQAKVAVAGSAAESLDYSSIDLRTSHSFYWGASSGSGYTLGNLTLTDESVLPMETFSDLLQTIQCTNSSMHLVFTDSGAYSYAKNSWSWVNAASNRTFLMVAGVDQCSWNTQRVPFVITSASFHDNSTAAMLTGNAATWDDVLNNHELTIGKAPSDMEVALSKRISGTKTGSISIDKTMSDKSVKLLSEDGLTLSAECKSCGTSGSLDLSFKYKVTTAKSGILGSVGSFFDGKWKVETAELTVTPNDVAVDITPALELSGNVSKAYSKEYDFDALTLDGIHIPDIFTMDVQLEFGIGATAGPVNGDASISYPMKVSISDDAEAVFQIVDEKITKKDWTPTITTSGVQMSAEIDATLEAYVKASLELTLSVGKSWGYEAGIYLKPFLGADFTAEASTTGTCSDTSKNYHYAIEVAPSAGIELGADVAKVSDQGNPLADVTLASYTKAMSTTCIGFDSITSTKTTTSEKTTTTESKSSETKSTESKSSETKSTESKSTESKKASTETKSTTKTKSTSTRSYPSSASASATAHFSTHASTTSKSCGTTKASSSYVAASSSAHYSAHNHARGFRHHGRF</sequence>
<name>A0A1R3RIN6_ASPC5</name>
<dbReference type="InterPro" id="IPR055647">
    <property type="entry name" value="DUF7223"/>
</dbReference>
<evidence type="ECO:0000256" key="1">
    <source>
        <dbReference type="SAM" id="MobiDB-lite"/>
    </source>
</evidence>
<dbReference type="VEuPathDB" id="FungiDB:ASPCADRAFT_208852"/>
<feature type="compositionally biased region" description="Low complexity" evidence="1">
    <location>
        <begin position="541"/>
        <end position="560"/>
    </location>
</feature>
<protein>
    <submittedName>
        <fullName evidence="5">Uncharacterized protein</fullName>
    </submittedName>
</protein>
<dbReference type="OrthoDB" id="160645at2759"/>
<dbReference type="EMBL" id="KV907502">
    <property type="protein sequence ID" value="OOF94336.1"/>
    <property type="molecule type" value="Genomic_DNA"/>
</dbReference>
<dbReference type="Pfam" id="PF23865">
    <property type="entry name" value="DUF7223"/>
    <property type="match status" value="1"/>
</dbReference>
<evidence type="ECO:0000313" key="5">
    <source>
        <dbReference type="EMBL" id="OOF94336.1"/>
    </source>
</evidence>
<accession>A0A1R3RIN6</accession>
<feature type="region of interest" description="Disordered" evidence="1">
    <location>
        <begin position="499"/>
        <end position="560"/>
    </location>
</feature>
<feature type="domain" description="DUF7223" evidence="4">
    <location>
        <begin position="225"/>
        <end position="489"/>
    </location>
</feature>
<keyword evidence="6" id="KW-1185">Reference proteome</keyword>
<keyword evidence="2" id="KW-0732">Signal</keyword>
<organism evidence="5 6">
    <name type="scientific">Aspergillus carbonarius (strain ITEM 5010)</name>
    <dbReference type="NCBI Taxonomy" id="602072"/>
    <lineage>
        <taxon>Eukaryota</taxon>
        <taxon>Fungi</taxon>
        <taxon>Dikarya</taxon>
        <taxon>Ascomycota</taxon>
        <taxon>Pezizomycotina</taxon>
        <taxon>Eurotiomycetes</taxon>
        <taxon>Eurotiomycetidae</taxon>
        <taxon>Eurotiales</taxon>
        <taxon>Aspergillaceae</taxon>
        <taxon>Aspergillus</taxon>
        <taxon>Aspergillus subgen. Circumdati</taxon>
    </lineage>
</organism>
<evidence type="ECO:0000256" key="2">
    <source>
        <dbReference type="SAM" id="SignalP"/>
    </source>
</evidence>
<feature type="signal peptide" evidence="2">
    <location>
        <begin position="1"/>
        <end position="24"/>
    </location>
</feature>
<dbReference type="InterPro" id="IPR054293">
    <property type="entry name" value="DUF7029"/>
</dbReference>
<dbReference type="STRING" id="602072.A0A1R3RIN6"/>
<reference evidence="6" key="1">
    <citation type="journal article" date="2017" name="Genome Biol.">
        <title>Comparative genomics reveals high biological diversity and specific adaptations in the industrially and medically important fungal genus Aspergillus.</title>
        <authorList>
            <person name="de Vries R.P."/>
            <person name="Riley R."/>
            <person name="Wiebenga A."/>
            <person name="Aguilar-Osorio G."/>
            <person name="Amillis S."/>
            <person name="Uchima C.A."/>
            <person name="Anderluh G."/>
            <person name="Asadollahi M."/>
            <person name="Askin M."/>
            <person name="Barry K."/>
            <person name="Battaglia E."/>
            <person name="Bayram O."/>
            <person name="Benocci T."/>
            <person name="Braus-Stromeyer S.A."/>
            <person name="Caldana C."/>
            <person name="Canovas D."/>
            <person name="Cerqueira G.C."/>
            <person name="Chen F."/>
            <person name="Chen W."/>
            <person name="Choi C."/>
            <person name="Clum A."/>
            <person name="Dos Santos R.A."/>
            <person name="Damasio A.R."/>
            <person name="Diallinas G."/>
            <person name="Emri T."/>
            <person name="Fekete E."/>
            <person name="Flipphi M."/>
            <person name="Freyberg S."/>
            <person name="Gallo A."/>
            <person name="Gournas C."/>
            <person name="Habgood R."/>
            <person name="Hainaut M."/>
            <person name="Harispe M.L."/>
            <person name="Henrissat B."/>
            <person name="Hilden K.S."/>
            <person name="Hope R."/>
            <person name="Hossain A."/>
            <person name="Karabika E."/>
            <person name="Karaffa L."/>
            <person name="Karanyi Z."/>
            <person name="Krasevec N."/>
            <person name="Kuo A."/>
            <person name="Kusch H."/>
            <person name="LaButti K."/>
            <person name="Lagendijk E.L."/>
            <person name="Lapidus A."/>
            <person name="Levasseur A."/>
            <person name="Lindquist E."/>
            <person name="Lipzen A."/>
            <person name="Logrieco A.F."/>
            <person name="MacCabe A."/>
            <person name="Maekelae M.R."/>
            <person name="Malavazi I."/>
            <person name="Melin P."/>
            <person name="Meyer V."/>
            <person name="Mielnichuk N."/>
            <person name="Miskei M."/>
            <person name="Molnar A.P."/>
            <person name="Mule G."/>
            <person name="Ngan C.Y."/>
            <person name="Orejas M."/>
            <person name="Orosz E."/>
            <person name="Ouedraogo J.P."/>
            <person name="Overkamp K.M."/>
            <person name="Park H.-S."/>
            <person name="Perrone G."/>
            <person name="Piumi F."/>
            <person name="Punt P.J."/>
            <person name="Ram A.F."/>
            <person name="Ramon A."/>
            <person name="Rauscher S."/>
            <person name="Record E."/>
            <person name="Riano-Pachon D.M."/>
            <person name="Robert V."/>
            <person name="Roehrig J."/>
            <person name="Ruller R."/>
            <person name="Salamov A."/>
            <person name="Salih N.S."/>
            <person name="Samson R.A."/>
            <person name="Sandor E."/>
            <person name="Sanguinetti M."/>
            <person name="Schuetze T."/>
            <person name="Sepcic K."/>
            <person name="Shelest E."/>
            <person name="Sherlock G."/>
            <person name="Sophianopoulou V."/>
            <person name="Squina F.M."/>
            <person name="Sun H."/>
            <person name="Susca A."/>
            <person name="Todd R.B."/>
            <person name="Tsang A."/>
            <person name="Unkles S.E."/>
            <person name="van de Wiele N."/>
            <person name="van Rossen-Uffink D."/>
            <person name="Oliveira J.V."/>
            <person name="Vesth T.C."/>
            <person name="Visser J."/>
            <person name="Yu J.-H."/>
            <person name="Zhou M."/>
            <person name="Andersen M.R."/>
            <person name="Archer D.B."/>
            <person name="Baker S.E."/>
            <person name="Benoit I."/>
            <person name="Brakhage A.A."/>
            <person name="Braus G.H."/>
            <person name="Fischer R."/>
            <person name="Frisvad J.C."/>
            <person name="Goldman G.H."/>
            <person name="Houbraken J."/>
            <person name="Oakley B."/>
            <person name="Pocsi I."/>
            <person name="Scazzocchio C."/>
            <person name="Seiboth B."/>
            <person name="vanKuyk P.A."/>
            <person name="Wortman J."/>
            <person name="Dyer P.S."/>
            <person name="Grigoriev I.V."/>
        </authorList>
    </citation>
    <scope>NUCLEOTIDE SEQUENCE [LARGE SCALE GENOMIC DNA]</scope>
    <source>
        <strain evidence="6">ITEM 5010</strain>
    </source>
</reference>
<feature type="compositionally biased region" description="Basic and acidic residues" evidence="1">
    <location>
        <begin position="511"/>
        <end position="540"/>
    </location>
</feature>
<dbReference type="AlphaFoldDB" id="A0A1R3RIN6"/>
<gene>
    <name evidence="5" type="ORF">ASPCADRAFT_208852</name>
</gene>
<dbReference type="Proteomes" id="UP000188318">
    <property type="component" value="Unassembled WGS sequence"/>
</dbReference>
<feature type="chain" id="PRO_5012277677" evidence="2">
    <location>
        <begin position="25"/>
        <end position="612"/>
    </location>
</feature>
<feature type="domain" description="DUF7029" evidence="3">
    <location>
        <begin position="84"/>
        <end position="182"/>
    </location>
</feature>
<evidence type="ECO:0000259" key="3">
    <source>
        <dbReference type="Pfam" id="PF22974"/>
    </source>
</evidence>
<dbReference type="OMA" id="ASISYPM"/>
<evidence type="ECO:0000259" key="4">
    <source>
        <dbReference type="Pfam" id="PF23865"/>
    </source>
</evidence>
<feature type="compositionally biased region" description="Low complexity" evidence="1">
    <location>
        <begin position="499"/>
        <end position="510"/>
    </location>
</feature>
<dbReference type="Pfam" id="PF22974">
    <property type="entry name" value="DUF7029"/>
    <property type="match status" value="1"/>
</dbReference>